<protein>
    <submittedName>
        <fullName evidence="1">Glycosyltransferase family 1 protein</fullName>
    </submittedName>
</protein>
<proteinExistence type="predicted"/>
<dbReference type="Gene3D" id="3.40.50.2000">
    <property type="entry name" value="Glycogen Phosphorylase B"/>
    <property type="match status" value="1"/>
</dbReference>
<evidence type="ECO:0000313" key="2">
    <source>
        <dbReference type="Proteomes" id="UP000321323"/>
    </source>
</evidence>
<dbReference type="Proteomes" id="UP000321323">
    <property type="component" value="Chromosome"/>
</dbReference>
<dbReference type="EMBL" id="CP136508">
    <property type="protein sequence ID" value="WUR14826.1"/>
    <property type="molecule type" value="Genomic_DNA"/>
</dbReference>
<gene>
    <name evidence="1" type="ORF">E7V67_006870</name>
</gene>
<dbReference type="SUPFAM" id="SSF53756">
    <property type="entry name" value="UDP-Glycosyltransferase/glycogen phosphorylase"/>
    <property type="match status" value="1"/>
</dbReference>
<name>A0ABZ1UQ16_9BURK</name>
<keyword evidence="2" id="KW-1185">Reference proteome</keyword>
<organism evidence="1 2">
    <name type="scientific">[Empedobacter] haloabium</name>
    <dbReference type="NCBI Taxonomy" id="592317"/>
    <lineage>
        <taxon>Bacteria</taxon>
        <taxon>Pseudomonadati</taxon>
        <taxon>Pseudomonadota</taxon>
        <taxon>Betaproteobacteria</taxon>
        <taxon>Burkholderiales</taxon>
        <taxon>Oxalobacteraceae</taxon>
        <taxon>Telluria group</taxon>
        <taxon>Telluria group incertae sedis</taxon>
    </lineage>
</organism>
<reference evidence="1 2" key="1">
    <citation type="journal article" date="2019" name="Int. J. Syst. Evol. Microbiol.">
        <title>The Draft Whole-Genome Sequence of the Antibiotic Producer Empedobacter haloabium ATCC 31962 Provides Indications for Its Taxonomic Reclassification.</title>
        <authorList>
            <person name="Miess H."/>
            <person name="Arlt P."/>
            <person name="Apel A.K."/>
            <person name="Weber T."/>
            <person name="Nieselt K."/>
            <person name="Hanssen F."/>
            <person name="Czemmel S."/>
            <person name="Nahnsen S."/>
            <person name="Gross H."/>
        </authorList>
    </citation>
    <scope>NUCLEOTIDE SEQUENCE [LARGE SCALE GENOMIC DNA]</scope>
    <source>
        <strain evidence="1 2">ATCC 31962</strain>
    </source>
</reference>
<accession>A0ABZ1UQ16</accession>
<evidence type="ECO:0000313" key="1">
    <source>
        <dbReference type="EMBL" id="WUR14826.1"/>
    </source>
</evidence>
<sequence>MIHVLLSQNDVYRDVVDHLTAGGAKATLIGPTIAPSAFRSKASILKAMLSPALLRTRGLWTKNDRVLIIGWQALPILAMIRCGLLPRPEKVLVMACFIHGARARRIVNWLWRKLYFPGMGFITFSQGEARNLTGTVGIPSESVYFHLWRQALYGAADPASITDDGSVFAGGYSNRDYDLLLRAMQDMPTPLNIVASERNAIDQQLRPATTVYRDLPEAEFELLLARSRVVAMPLRSQGEACGQSVLLRVLRNGKPLVTTRHESIEAYLGTDYPGFVKHDDVDSMRTTLQRALDDAAFRETLAAAIRVAGRKLDQREGPGQEIEHFLLA</sequence>